<reference evidence="3" key="3">
    <citation type="submission" date="2016-03" db="UniProtKB">
        <authorList>
            <consortium name="EnsemblProtists"/>
        </authorList>
    </citation>
    <scope>IDENTIFICATION</scope>
</reference>
<organism evidence="2">
    <name type="scientific">Guillardia theta (strain CCMP2712)</name>
    <name type="common">Cryptophyte</name>
    <dbReference type="NCBI Taxonomy" id="905079"/>
    <lineage>
        <taxon>Eukaryota</taxon>
        <taxon>Cryptophyceae</taxon>
        <taxon>Pyrenomonadales</taxon>
        <taxon>Geminigeraceae</taxon>
        <taxon>Guillardia</taxon>
    </lineage>
</organism>
<evidence type="ECO:0000313" key="2">
    <source>
        <dbReference type="EMBL" id="EKX50433.1"/>
    </source>
</evidence>
<dbReference type="Proteomes" id="UP000011087">
    <property type="component" value="Unassembled WGS sequence"/>
</dbReference>
<dbReference type="PaxDb" id="55529-EKX50433"/>
<protein>
    <submittedName>
        <fullName evidence="2 3">Uncharacterized protein</fullName>
    </submittedName>
</protein>
<dbReference type="HOGENOM" id="CLU_2645601_0_0_1"/>
<sequence length="77" mass="8853">MSRFQLSRRNSRGLRSPTPKIDLLAPSSDISSHDMAEAILNNFKVSSQVRKQLDRDAADRVNASIPLEYAWRLRNRK</sequence>
<keyword evidence="4" id="KW-1185">Reference proteome</keyword>
<dbReference type="EnsemblProtists" id="EKX50433">
    <property type="protein sequence ID" value="EKX50433"/>
    <property type="gene ID" value="GUITHDRAFT_161795"/>
</dbReference>
<dbReference type="RefSeq" id="XP_005837413.1">
    <property type="nucleotide sequence ID" value="XM_005837356.1"/>
</dbReference>
<name>L1JQS0_GUITC</name>
<accession>L1JQS0</accession>
<evidence type="ECO:0000313" key="4">
    <source>
        <dbReference type="Proteomes" id="UP000011087"/>
    </source>
</evidence>
<feature type="region of interest" description="Disordered" evidence="1">
    <location>
        <begin position="1"/>
        <end position="27"/>
    </location>
</feature>
<dbReference type="EMBL" id="JH992978">
    <property type="protein sequence ID" value="EKX50433.1"/>
    <property type="molecule type" value="Genomic_DNA"/>
</dbReference>
<reference evidence="4" key="2">
    <citation type="submission" date="2012-11" db="EMBL/GenBank/DDBJ databases">
        <authorList>
            <person name="Kuo A."/>
            <person name="Curtis B.A."/>
            <person name="Tanifuji G."/>
            <person name="Burki F."/>
            <person name="Gruber A."/>
            <person name="Irimia M."/>
            <person name="Maruyama S."/>
            <person name="Arias M.C."/>
            <person name="Ball S.G."/>
            <person name="Gile G.H."/>
            <person name="Hirakawa Y."/>
            <person name="Hopkins J.F."/>
            <person name="Rensing S.A."/>
            <person name="Schmutz J."/>
            <person name="Symeonidi A."/>
            <person name="Elias M."/>
            <person name="Eveleigh R.J."/>
            <person name="Herman E.K."/>
            <person name="Klute M.J."/>
            <person name="Nakayama T."/>
            <person name="Obornik M."/>
            <person name="Reyes-Prieto A."/>
            <person name="Armbrust E.V."/>
            <person name="Aves S.J."/>
            <person name="Beiko R.G."/>
            <person name="Coutinho P."/>
            <person name="Dacks J.B."/>
            <person name="Durnford D.G."/>
            <person name="Fast N.M."/>
            <person name="Green B.R."/>
            <person name="Grisdale C."/>
            <person name="Hempe F."/>
            <person name="Henrissat B."/>
            <person name="Hoppner M.P."/>
            <person name="Ishida K.-I."/>
            <person name="Kim E."/>
            <person name="Koreny L."/>
            <person name="Kroth P.G."/>
            <person name="Liu Y."/>
            <person name="Malik S.-B."/>
            <person name="Maier U.G."/>
            <person name="McRose D."/>
            <person name="Mock T."/>
            <person name="Neilson J.A."/>
            <person name="Onodera N.T."/>
            <person name="Poole A.M."/>
            <person name="Pritham E.J."/>
            <person name="Richards T.A."/>
            <person name="Rocap G."/>
            <person name="Roy S.W."/>
            <person name="Sarai C."/>
            <person name="Schaack S."/>
            <person name="Shirato S."/>
            <person name="Slamovits C.H."/>
            <person name="Spencer D.F."/>
            <person name="Suzuki S."/>
            <person name="Worden A.Z."/>
            <person name="Zauner S."/>
            <person name="Barry K."/>
            <person name="Bell C."/>
            <person name="Bharti A.K."/>
            <person name="Crow J.A."/>
            <person name="Grimwood J."/>
            <person name="Kramer R."/>
            <person name="Lindquist E."/>
            <person name="Lucas S."/>
            <person name="Salamov A."/>
            <person name="McFadden G.I."/>
            <person name="Lane C.E."/>
            <person name="Keeling P.J."/>
            <person name="Gray M.W."/>
            <person name="Grigoriev I.V."/>
            <person name="Archibald J.M."/>
        </authorList>
    </citation>
    <scope>NUCLEOTIDE SEQUENCE</scope>
    <source>
        <strain evidence="4">CCMP2712</strain>
    </source>
</reference>
<reference evidence="2 4" key="1">
    <citation type="journal article" date="2012" name="Nature">
        <title>Algal genomes reveal evolutionary mosaicism and the fate of nucleomorphs.</title>
        <authorList>
            <consortium name="DOE Joint Genome Institute"/>
            <person name="Curtis B.A."/>
            <person name="Tanifuji G."/>
            <person name="Burki F."/>
            <person name="Gruber A."/>
            <person name="Irimia M."/>
            <person name="Maruyama S."/>
            <person name="Arias M.C."/>
            <person name="Ball S.G."/>
            <person name="Gile G.H."/>
            <person name="Hirakawa Y."/>
            <person name="Hopkins J.F."/>
            <person name="Kuo A."/>
            <person name="Rensing S.A."/>
            <person name="Schmutz J."/>
            <person name="Symeonidi A."/>
            <person name="Elias M."/>
            <person name="Eveleigh R.J."/>
            <person name="Herman E.K."/>
            <person name="Klute M.J."/>
            <person name="Nakayama T."/>
            <person name="Obornik M."/>
            <person name="Reyes-Prieto A."/>
            <person name="Armbrust E.V."/>
            <person name="Aves S.J."/>
            <person name="Beiko R.G."/>
            <person name="Coutinho P."/>
            <person name="Dacks J.B."/>
            <person name="Durnford D.G."/>
            <person name="Fast N.M."/>
            <person name="Green B.R."/>
            <person name="Grisdale C.J."/>
            <person name="Hempel F."/>
            <person name="Henrissat B."/>
            <person name="Hoppner M.P."/>
            <person name="Ishida K."/>
            <person name="Kim E."/>
            <person name="Koreny L."/>
            <person name="Kroth P.G."/>
            <person name="Liu Y."/>
            <person name="Malik S.B."/>
            <person name="Maier U.G."/>
            <person name="McRose D."/>
            <person name="Mock T."/>
            <person name="Neilson J.A."/>
            <person name="Onodera N.T."/>
            <person name="Poole A.M."/>
            <person name="Pritham E.J."/>
            <person name="Richards T.A."/>
            <person name="Rocap G."/>
            <person name="Roy S.W."/>
            <person name="Sarai C."/>
            <person name="Schaack S."/>
            <person name="Shirato S."/>
            <person name="Slamovits C.H."/>
            <person name="Spencer D.F."/>
            <person name="Suzuki S."/>
            <person name="Worden A.Z."/>
            <person name="Zauner S."/>
            <person name="Barry K."/>
            <person name="Bell C."/>
            <person name="Bharti A.K."/>
            <person name="Crow J.A."/>
            <person name="Grimwood J."/>
            <person name="Kramer R."/>
            <person name="Lindquist E."/>
            <person name="Lucas S."/>
            <person name="Salamov A."/>
            <person name="McFadden G.I."/>
            <person name="Lane C.E."/>
            <person name="Keeling P.J."/>
            <person name="Gray M.W."/>
            <person name="Grigoriev I.V."/>
            <person name="Archibald J.M."/>
        </authorList>
    </citation>
    <scope>NUCLEOTIDE SEQUENCE</scope>
    <source>
        <strain evidence="2 4">CCMP2712</strain>
    </source>
</reference>
<feature type="non-terminal residue" evidence="2">
    <location>
        <position position="77"/>
    </location>
</feature>
<proteinExistence type="predicted"/>
<evidence type="ECO:0000256" key="1">
    <source>
        <dbReference type="SAM" id="MobiDB-lite"/>
    </source>
</evidence>
<gene>
    <name evidence="2" type="ORF">GUITHDRAFT_161795</name>
</gene>
<evidence type="ECO:0000313" key="3">
    <source>
        <dbReference type="EnsemblProtists" id="EKX50433"/>
    </source>
</evidence>
<dbReference type="KEGG" id="gtt:GUITHDRAFT_161795"/>
<dbReference type="GeneID" id="17307155"/>
<dbReference type="AlphaFoldDB" id="L1JQS0"/>